<dbReference type="KEGG" id="csl:COCSUDRAFT_57903"/>
<comment type="caution">
    <text evidence="2">The sequence shown here is derived from an EMBL/GenBank/DDBJ whole genome shotgun (WGS) entry which is preliminary data.</text>
</comment>
<sequence>MNINELEVDVLQRIFSILDQSERAWNAAACAPSLMWERVKVTDVTSSDGKAREGGIDCRRLTHWLRRRSCCVHSLFVTVASEGPAPLDRLLHATLPELHLLREMRIFAVGSLSGAQLALLANLLQRCTGLRELSVSFAPEPSFVAQDLDPFGGLSRLTELAFDMHASPKPAEGTGAALMQWAGGFPAGLCRLSHLTELDISLRAFERPAIALPEEVMGLTSLEKLRLDSCGALELPGSFAQLRGLGSVSLRQCRLDAMGCLDQLLSMPSLEEVRIEDCTSVEPGMMVPWEDTLRLMPPLLELMDMFNIVCRRSTSQAIDSDLLKAAARLQRMLLARCNQLVALPPVLGTSWQCNPSRLSLRYCGLQSLPKGRYLGALKVLDLEGNCFRCIPPALAAAGQLTHLDLSCNQDLQVGPKDVAILGALPQLHILDLSKVSERLPHESSPPPHEVLPFWTDSSLQHLAELLCMRCIKGERNLEVGVLLLGAPWLSSSAVARASDGSCDAAATCAAYIARMRDALSPVRRKAAQAAKSERRRQVWRRVVFQLFGVGLGAMFERLSRRLRWHQNR</sequence>
<dbReference type="PANTHER" id="PTHR45752:SF195">
    <property type="entry name" value="LEUCINE-RICH REPEAT (LRR) FAMILY PROTEIN-RELATED"/>
    <property type="match status" value="1"/>
</dbReference>
<accession>I0YP60</accession>
<dbReference type="AlphaFoldDB" id="I0YP60"/>
<dbReference type="Gene3D" id="3.80.10.10">
    <property type="entry name" value="Ribonuclease Inhibitor"/>
    <property type="match status" value="2"/>
</dbReference>
<dbReference type="SUPFAM" id="SSF52047">
    <property type="entry name" value="RNI-like"/>
    <property type="match status" value="1"/>
</dbReference>
<dbReference type="InterPro" id="IPR050715">
    <property type="entry name" value="LRR-SigEffector_domain"/>
</dbReference>
<dbReference type="EMBL" id="AGSI01000016">
    <property type="protein sequence ID" value="EIE20179.1"/>
    <property type="molecule type" value="Genomic_DNA"/>
</dbReference>
<name>I0YP60_COCSC</name>
<dbReference type="OrthoDB" id="2018313at2759"/>
<evidence type="ECO:0000313" key="2">
    <source>
        <dbReference type="EMBL" id="EIE20179.1"/>
    </source>
</evidence>
<reference evidence="2 3" key="1">
    <citation type="journal article" date="2012" name="Genome Biol.">
        <title>The genome of the polar eukaryotic microalga coccomyxa subellipsoidea reveals traits of cold adaptation.</title>
        <authorList>
            <person name="Blanc G."/>
            <person name="Agarkova I."/>
            <person name="Grimwood J."/>
            <person name="Kuo A."/>
            <person name="Brueggeman A."/>
            <person name="Dunigan D."/>
            <person name="Gurnon J."/>
            <person name="Ladunga I."/>
            <person name="Lindquist E."/>
            <person name="Lucas S."/>
            <person name="Pangilinan J."/>
            <person name="Proschold T."/>
            <person name="Salamov A."/>
            <person name="Schmutz J."/>
            <person name="Weeks D."/>
            <person name="Yamada T."/>
            <person name="Claverie J.M."/>
            <person name="Grigoriev I."/>
            <person name="Van Etten J."/>
            <person name="Lomsadze A."/>
            <person name="Borodovsky M."/>
        </authorList>
    </citation>
    <scope>NUCLEOTIDE SEQUENCE [LARGE SCALE GENOMIC DNA]</scope>
    <source>
        <strain evidence="2 3">C-169</strain>
    </source>
</reference>
<proteinExistence type="predicted"/>
<dbReference type="RefSeq" id="XP_005644723.1">
    <property type="nucleotide sequence ID" value="XM_005644666.1"/>
</dbReference>
<evidence type="ECO:0000313" key="3">
    <source>
        <dbReference type="Proteomes" id="UP000007264"/>
    </source>
</evidence>
<evidence type="ECO:0000256" key="1">
    <source>
        <dbReference type="ARBA" id="ARBA00004430"/>
    </source>
</evidence>
<gene>
    <name evidence="2" type="ORF">COCSUDRAFT_57903</name>
</gene>
<organism evidence="2 3">
    <name type="scientific">Coccomyxa subellipsoidea (strain C-169)</name>
    <name type="common">Green microalga</name>
    <dbReference type="NCBI Taxonomy" id="574566"/>
    <lineage>
        <taxon>Eukaryota</taxon>
        <taxon>Viridiplantae</taxon>
        <taxon>Chlorophyta</taxon>
        <taxon>core chlorophytes</taxon>
        <taxon>Trebouxiophyceae</taxon>
        <taxon>Trebouxiophyceae incertae sedis</taxon>
        <taxon>Coccomyxaceae</taxon>
        <taxon>Coccomyxa</taxon>
        <taxon>Coccomyxa subellipsoidea</taxon>
    </lineage>
</organism>
<keyword evidence="3" id="KW-1185">Reference proteome</keyword>
<protein>
    <submittedName>
        <fullName evidence="2">L domain-like protein</fullName>
    </submittedName>
</protein>
<dbReference type="Proteomes" id="UP000007264">
    <property type="component" value="Unassembled WGS sequence"/>
</dbReference>
<dbReference type="GO" id="GO:0005930">
    <property type="term" value="C:axoneme"/>
    <property type="evidence" value="ECO:0007669"/>
    <property type="project" value="UniProtKB-SubCell"/>
</dbReference>
<dbReference type="PANTHER" id="PTHR45752">
    <property type="entry name" value="LEUCINE-RICH REPEAT-CONTAINING"/>
    <property type="match status" value="1"/>
</dbReference>
<dbReference type="InterPro" id="IPR032675">
    <property type="entry name" value="LRR_dom_sf"/>
</dbReference>
<comment type="subcellular location">
    <subcellularLocation>
        <location evidence="1">Cytoplasm</location>
        <location evidence="1">Cytoskeleton</location>
        <location evidence="1">Cilium axoneme</location>
    </subcellularLocation>
</comment>
<dbReference type="STRING" id="574566.I0YP60"/>
<dbReference type="GeneID" id="17038155"/>